<evidence type="ECO:0000259" key="1">
    <source>
        <dbReference type="Pfam" id="PF07883"/>
    </source>
</evidence>
<organism evidence="2 3">
    <name type="scientific">Chromatocurvus halotolerans</name>
    <dbReference type="NCBI Taxonomy" id="1132028"/>
    <lineage>
        <taxon>Bacteria</taxon>
        <taxon>Pseudomonadati</taxon>
        <taxon>Pseudomonadota</taxon>
        <taxon>Gammaproteobacteria</taxon>
        <taxon>Cellvibrionales</taxon>
        <taxon>Halieaceae</taxon>
        <taxon>Chromatocurvus</taxon>
    </lineage>
</organism>
<dbReference type="AlphaFoldDB" id="A0A4R2KHY8"/>
<dbReference type="InterPro" id="IPR011051">
    <property type="entry name" value="RmlC_Cupin_sf"/>
</dbReference>
<dbReference type="InterPro" id="IPR013096">
    <property type="entry name" value="Cupin_2"/>
</dbReference>
<feature type="domain" description="Cupin type-2" evidence="1">
    <location>
        <begin position="74"/>
        <end position="125"/>
    </location>
</feature>
<accession>A0A4R2KHY8</accession>
<protein>
    <submittedName>
        <fullName evidence="2">Cupin 2 domain-containing protein</fullName>
    </submittedName>
</protein>
<dbReference type="SUPFAM" id="SSF51182">
    <property type="entry name" value="RmlC-like cupins"/>
    <property type="match status" value="1"/>
</dbReference>
<reference evidence="2 3" key="1">
    <citation type="submission" date="2019-03" db="EMBL/GenBank/DDBJ databases">
        <title>Genomic Encyclopedia of Type Strains, Phase IV (KMG-IV): sequencing the most valuable type-strain genomes for metagenomic binning, comparative biology and taxonomic classification.</title>
        <authorList>
            <person name="Goeker M."/>
        </authorList>
    </citation>
    <scope>NUCLEOTIDE SEQUENCE [LARGE SCALE GENOMIC DNA]</scope>
    <source>
        <strain evidence="2 3">DSM 23344</strain>
    </source>
</reference>
<evidence type="ECO:0000313" key="3">
    <source>
        <dbReference type="Proteomes" id="UP000294980"/>
    </source>
</evidence>
<dbReference type="EMBL" id="SLWX01000016">
    <property type="protein sequence ID" value="TCO73233.1"/>
    <property type="molecule type" value="Genomic_DNA"/>
</dbReference>
<dbReference type="CDD" id="cd06981">
    <property type="entry name" value="cupin_reut_a1446"/>
    <property type="match status" value="1"/>
</dbReference>
<dbReference type="InterPro" id="IPR014710">
    <property type="entry name" value="RmlC-like_jellyroll"/>
</dbReference>
<dbReference type="Pfam" id="PF07883">
    <property type="entry name" value="Cupin_2"/>
    <property type="match status" value="1"/>
</dbReference>
<evidence type="ECO:0000313" key="2">
    <source>
        <dbReference type="EMBL" id="TCO73233.1"/>
    </source>
</evidence>
<name>A0A4R2KHY8_9GAMM</name>
<comment type="caution">
    <text evidence="2">The sequence shown here is derived from an EMBL/GenBank/DDBJ whole genome shotgun (WGS) entry which is preliminary data.</text>
</comment>
<keyword evidence="3" id="KW-1185">Reference proteome</keyword>
<sequence>MDAGALARQRTQRLRASDLIFRYGGDEFIAACVRLLVMKPMHNLFDKVDIPTGGERVDTLLSHRNLVIERIVSGTDIQPKDYVQPQDEWVILLRGGADMDIAGKPATLVPGDPVFLPAGTPHRVERCEPGTLWLAVHLFPEKP</sequence>
<dbReference type="Gene3D" id="2.60.120.10">
    <property type="entry name" value="Jelly Rolls"/>
    <property type="match status" value="1"/>
</dbReference>
<gene>
    <name evidence="2" type="ORF">EV688_11669</name>
</gene>
<dbReference type="Proteomes" id="UP000294980">
    <property type="component" value="Unassembled WGS sequence"/>
</dbReference>
<proteinExistence type="predicted"/>